<evidence type="ECO:0000256" key="5">
    <source>
        <dbReference type="ARBA" id="ARBA00023004"/>
    </source>
</evidence>
<dbReference type="CDD" id="cd01040">
    <property type="entry name" value="Mb-like"/>
    <property type="match status" value="1"/>
</dbReference>
<dbReference type="EMBL" id="GFDF01010055">
    <property type="protein sequence ID" value="JAV04029.1"/>
    <property type="molecule type" value="Transcribed_RNA"/>
</dbReference>
<accession>A0A1L8DC55</accession>
<comment type="similarity">
    <text evidence="6">Belongs to the globin family.</text>
</comment>
<feature type="domain" description="Globin" evidence="7">
    <location>
        <begin position="3"/>
        <end position="150"/>
    </location>
</feature>
<reference evidence="8" key="1">
    <citation type="submission" date="2016-12" db="EMBL/GenBank/DDBJ databases">
        <title>An insight into the sialome and mialome of the sand fly, Nyssomyia neivai.</title>
        <authorList>
            <person name="Sebastian V."/>
            <person name="Goulart T.M."/>
            <person name="Oliveira W."/>
            <person name="Calvo E."/>
            <person name="Oliveira L.F."/>
            <person name="Pinto M.C."/>
            <person name="Rosselino A.M."/>
            <person name="Ribeiro J.M."/>
        </authorList>
    </citation>
    <scope>NUCLEOTIDE SEQUENCE</scope>
</reference>
<dbReference type="InterPro" id="IPR012292">
    <property type="entry name" value="Globin/Proto"/>
</dbReference>
<organism evidence="8">
    <name type="scientific">Nyssomyia neivai</name>
    <dbReference type="NCBI Taxonomy" id="330878"/>
    <lineage>
        <taxon>Eukaryota</taxon>
        <taxon>Metazoa</taxon>
        <taxon>Ecdysozoa</taxon>
        <taxon>Arthropoda</taxon>
        <taxon>Hexapoda</taxon>
        <taxon>Insecta</taxon>
        <taxon>Pterygota</taxon>
        <taxon>Neoptera</taxon>
        <taxon>Endopterygota</taxon>
        <taxon>Diptera</taxon>
        <taxon>Nematocera</taxon>
        <taxon>Psychodoidea</taxon>
        <taxon>Psychodidae</taxon>
        <taxon>Nyssomyia</taxon>
    </lineage>
</organism>
<dbReference type="SUPFAM" id="SSF46458">
    <property type="entry name" value="Globin-like"/>
    <property type="match status" value="1"/>
</dbReference>
<keyword evidence="4" id="KW-0479">Metal-binding</keyword>
<dbReference type="InterPro" id="IPR000971">
    <property type="entry name" value="Globin"/>
</dbReference>
<evidence type="ECO:0000256" key="6">
    <source>
        <dbReference type="RuleBase" id="RU000356"/>
    </source>
</evidence>
<sequence length="154" mass="17820">MPSLTPEQIEIVKCTWECVAKAPEDSGVAILLRFFEKYSHNQKYFPFRNVPFDELKDNSMFRSHGGRVIAVFQKSVDALSTNDPMGTLQEIWTEIAKTHFRRHIKQESFNELQEVILEILTAACNLNEEQQTAWTVTLAIIFEIIRKELDCLAE</sequence>
<dbReference type="Gene3D" id="1.10.490.10">
    <property type="entry name" value="Globins"/>
    <property type="match status" value="1"/>
</dbReference>
<dbReference type="PANTHER" id="PTHR47217:SF1">
    <property type="entry name" value="GLOBIN-LIKE PROTEIN"/>
    <property type="match status" value="1"/>
</dbReference>
<keyword evidence="3 6" id="KW-0561">Oxygen transport</keyword>
<evidence type="ECO:0000256" key="4">
    <source>
        <dbReference type="ARBA" id="ARBA00022723"/>
    </source>
</evidence>
<dbReference type="GO" id="GO:0046872">
    <property type="term" value="F:metal ion binding"/>
    <property type="evidence" value="ECO:0007669"/>
    <property type="project" value="UniProtKB-KW"/>
</dbReference>
<evidence type="ECO:0000256" key="3">
    <source>
        <dbReference type="ARBA" id="ARBA00022621"/>
    </source>
</evidence>
<evidence type="ECO:0000259" key="7">
    <source>
        <dbReference type="PROSITE" id="PS01033"/>
    </source>
</evidence>
<dbReference type="GO" id="GO:0019825">
    <property type="term" value="F:oxygen binding"/>
    <property type="evidence" value="ECO:0007669"/>
    <property type="project" value="InterPro"/>
</dbReference>
<dbReference type="Pfam" id="PF00042">
    <property type="entry name" value="Globin"/>
    <property type="match status" value="1"/>
</dbReference>
<keyword evidence="1 6" id="KW-0813">Transport</keyword>
<evidence type="ECO:0000313" key="8">
    <source>
        <dbReference type="EMBL" id="JAV04029.1"/>
    </source>
</evidence>
<protein>
    <recommendedName>
        <fullName evidence="7">Globin domain-containing protein</fullName>
    </recommendedName>
</protein>
<dbReference type="GO" id="GO:0020037">
    <property type="term" value="F:heme binding"/>
    <property type="evidence" value="ECO:0007669"/>
    <property type="project" value="InterPro"/>
</dbReference>
<evidence type="ECO:0000256" key="2">
    <source>
        <dbReference type="ARBA" id="ARBA00022617"/>
    </source>
</evidence>
<evidence type="ECO:0000256" key="1">
    <source>
        <dbReference type="ARBA" id="ARBA00022448"/>
    </source>
</evidence>
<dbReference type="PANTHER" id="PTHR47217">
    <property type="entry name" value="GLOBIN-LIKE PROTEIN"/>
    <property type="match status" value="1"/>
</dbReference>
<dbReference type="InterPro" id="IPR009050">
    <property type="entry name" value="Globin-like_sf"/>
</dbReference>
<proteinExistence type="inferred from homology"/>
<dbReference type="AlphaFoldDB" id="A0A1L8DC55"/>
<name>A0A1L8DC55_9DIPT</name>
<dbReference type="GO" id="GO:0005344">
    <property type="term" value="F:oxygen carrier activity"/>
    <property type="evidence" value="ECO:0007669"/>
    <property type="project" value="UniProtKB-KW"/>
</dbReference>
<dbReference type="InterPro" id="IPR044399">
    <property type="entry name" value="Mb-like_M"/>
</dbReference>
<dbReference type="PROSITE" id="PS01033">
    <property type="entry name" value="GLOBIN"/>
    <property type="match status" value="1"/>
</dbReference>
<keyword evidence="5" id="KW-0408">Iron</keyword>
<keyword evidence="2 6" id="KW-0349">Heme</keyword>